<evidence type="ECO:0000313" key="2">
    <source>
        <dbReference type="EMBL" id="CAD7247007.1"/>
    </source>
</evidence>
<feature type="domain" description="C2H2-type" evidence="1">
    <location>
        <begin position="96"/>
        <end position="118"/>
    </location>
</feature>
<organism evidence="2">
    <name type="scientific">Darwinula stevensoni</name>
    <dbReference type="NCBI Taxonomy" id="69355"/>
    <lineage>
        <taxon>Eukaryota</taxon>
        <taxon>Metazoa</taxon>
        <taxon>Ecdysozoa</taxon>
        <taxon>Arthropoda</taxon>
        <taxon>Crustacea</taxon>
        <taxon>Oligostraca</taxon>
        <taxon>Ostracoda</taxon>
        <taxon>Podocopa</taxon>
        <taxon>Podocopida</taxon>
        <taxon>Darwinulocopina</taxon>
        <taxon>Darwinuloidea</taxon>
        <taxon>Darwinulidae</taxon>
        <taxon>Darwinula</taxon>
    </lineage>
</organism>
<dbReference type="AlphaFoldDB" id="A0A7R8XAI5"/>
<dbReference type="InterPro" id="IPR013087">
    <property type="entry name" value="Znf_C2H2_type"/>
</dbReference>
<gene>
    <name evidence="2" type="ORF">DSTB1V02_LOCUS6847</name>
</gene>
<proteinExistence type="predicted"/>
<dbReference type="Gene3D" id="3.30.160.60">
    <property type="entry name" value="Classic Zinc Finger"/>
    <property type="match status" value="1"/>
</dbReference>
<name>A0A7R8XAI5_9CRUS</name>
<protein>
    <recommendedName>
        <fullName evidence="1">C2H2-type domain-containing protein</fullName>
    </recommendedName>
</protein>
<dbReference type="EMBL" id="LR900820">
    <property type="protein sequence ID" value="CAD7247007.1"/>
    <property type="molecule type" value="Genomic_DNA"/>
</dbReference>
<keyword evidence="3" id="KW-1185">Reference proteome</keyword>
<dbReference type="Proteomes" id="UP000677054">
    <property type="component" value="Unassembled WGS sequence"/>
</dbReference>
<feature type="domain" description="C2H2-type" evidence="1">
    <location>
        <begin position="68"/>
        <end position="91"/>
    </location>
</feature>
<feature type="domain" description="C2H2-type" evidence="1">
    <location>
        <begin position="41"/>
        <end position="63"/>
    </location>
</feature>
<evidence type="ECO:0000259" key="1">
    <source>
        <dbReference type="SMART" id="SM00355"/>
    </source>
</evidence>
<dbReference type="EMBL" id="CAJPEV010001303">
    <property type="protein sequence ID" value="CAG0891940.1"/>
    <property type="molecule type" value="Genomic_DNA"/>
</dbReference>
<accession>A0A7R8XAI5</accession>
<dbReference type="SMART" id="SM00355">
    <property type="entry name" value="ZnF_C2H2"/>
    <property type="match status" value="3"/>
</dbReference>
<sequence length="248" mass="28790">MDVKGMGRKDWLMQSWRLGKFNARNGPGEQGKKGNSKRIFRYCIHCEFRTMNVYAMYVHTRIHEPPKFPCFLCPMDTNDSQVFQLHMREKHGDGPYSCPKCHHMDADPAKVLQHATKHRQTIKQLRRLHEMRSNLRRLLPEPPQCLVKVEEGQVEIKIDHKDENDHLGEIEKRPLLMETSINRGPSWSNQARPSVIRWYAAPEPFQPSTSILRDQCDSIGNNSEVKNITDRMLPSQDSEPDVILGVPQ</sequence>
<evidence type="ECO:0000313" key="3">
    <source>
        <dbReference type="Proteomes" id="UP000677054"/>
    </source>
</evidence>
<reference evidence="2" key="1">
    <citation type="submission" date="2020-11" db="EMBL/GenBank/DDBJ databases">
        <authorList>
            <person name="Tran Van P."/>
        </authorList>
    </citation>
    <scope>NUCLEOTIDE SEQUENCE</scope>
</reference>